<sequence length="814" mass="90534">MLHEWITHPRSRFWGALDASVHDIETEYARIACSSSEAAWILELNGTPLALGETYDPSTVLLDQCPDITLHQGDIGMHILVSPPTAEPIHGLTDVVLSGWMRWLFRHPEVQRIVVEPDERNTSMHIKNARVGFRQPGVLTKLPFNAGIKNALVQTCSREDFENSIAAPFSATAPEGPLRVPGRGTPESLRGYTDNHSAMEYGSAIDATHRELTAKAIQEFTHERLIFPETVAPDKGKVRATDGHEPADPWTSYKVTFGSTTITFQGKLCGLLHLIVDPASMHVEDHPMWRPNIVNLIAEAADQLGIPGNFLHTYLEEISATFATRLRTRALPRPAAKELVDPQRSLRDPVEAFQAIESAMTSGHPGFLANAGRGGMGETQVRAWAPELGGSTRLVWVAAAREHTQVIGGKKVDSEAAIRKLAPWFEDAARRAGIEPSQYFPLPLHPWQWEQKMTTSFAADIADRKLVLLGHGEDLYRSQQSLRTFFNYSRPEVPYVKTAVAVRNMGFTRGLSDTYMDTTPAVNDWLIEQLEEDPEFSENGIGFLPEIITIAYTGDVYHQTADKIADFDSPYLKMTAALWRRSPFDPQCQPAVGEGQTLSTMAAILHRDVHGNSIVGEWISQAGVEPVHWLDALLRVYLRPLVHALISKGIVFMPHTENVILRLEHGIPIGVYHKDLGEEVAVVSPRADIPQEIRRIHASCGDDDTEGWAQQALSIHTDVVDGVLRHLAALMEVCELLEQPTFWQRVHACLDSYASDHPGVTESGVWKALRAPEFRHSTLNRLQLRNPHSMVELGNQNSSLIYAGTLPNPLREID</sequence>
<accession>A0A9D1URY9</accession>
<evidence type="ECO:0000256" key="1">
    <source>
        <dbReference type="ARBA" id="ARBA00004924"/>
    </source>
</evidence>
<reference evidence="5" key="1">
    <citation type="journal article" date="2021" name="PeerJ">
        <title>Extensive microbial diversity within the chicken gut microbiome revealed by metagenomics and culture.</title>
        <authorList>
            <person name="Gilroy R."/>
            <person name="Ravi A."/>
            <person name="Getino M."/>
            <person name="Pursley I."/>
            <person name="Horton D.L."/>
            <person name="Alikhan N.F."/>
            <person name="Baker D."/>
            <person name="Gharbi K."/>
            <person name="Hall N."/>
            <person name="Watson M."/>
            <person name="Adriaenssens E.M."/>
            <person name="Foster-Nyarko E."/>
            <person name="Jarju S."/>
            <person name="Secka A."/>
            <person name="Antonio M."/>
            <person name="Oren A."/>
            <person name="Chaudhuri R.R."/>
            <person name="La Ragione R."/>
            <person name="Hildebrand F."/>
            <person name="Pallen M.J."/>
        </authorList>
    </citation>
    <scope>NUCLEOTIDE SEQUENCE</scope>
    <source>
        <strain evidence="5">4376</strain>
    </source>
</reference>
<dbReference type="Gene3D" id="3.40.630.30">
    <property type="match status" value="1"/>
</dbReference>
<reference evidence="5" key="2">
    <citation type="submission" date="2021-04" db="EMBL/GenBank/DDBJ databases">
        <authorList>
            <person name="Gilroy R."/>
        </authorList>
    </citation>
    <scope>NUCLEOTIDE SEQUENCE</scope>
    <source>
        <strain evidence="5">4376</strain>
    </source>
</reference>
<dbReference type="Gene3D" id="1.10.510.40">
    <property type="match status" value="1"/>
</dbReference>
<dbReference type="Pfam" id="PF04183">
    <property type="entry name" value="IucA_IucC"/>
    <property type="match status" value="1"/>
</dbReference>
<dbReference type="InterPro" id="IPR007310">
    <property type="entry name" value="Aerobactin_biosyn_IucA/IucC_N"/>
</dbReference>
<feature type="domain" description="Aerobactin siderophore biosynthesis IucA/IucC-like C-terminal" evidence="4">
    <location>
        <begin position="628"/>
        <end position="789"/>
    </location>
</feature>
<dbReference type="EMBL" id="DXFZ01000119">
    <property type="protein sequence ID" value="HIW96826.1"/>
    <property type="molecule type" value="Genomic_DNA"/>
</dbReference>
<comment type="pathway">
    <text evidence="1">Siderophore biosynthesis.</text>
</comment>
<protein>
    <submittedName>
        <fullName evidence="5">GNAT family N-acetyltransferase</fullName>
        <ecNumber evidence="5">2.3.1.-</ecNumber>
    </submittedName>
</protein>
<comment type="caution">
    <text evidence="5">The sequence shown here is derived from an EMBL/GenBank/DDBJ whole genome shotgun (WGS) entry which is preliminary data.</text>
</comment>
<evidence type="ECO:0000313" key="6">
    <source>
        <dbReference type="Proteomes" id="UP000824189"/>
    </source>
</evidence>
<keyword evidence="5" id="KW-0012">Acyltransferase</keyword>
<gene>
    <name evidence="5" type="ORF">H9867_10180</name>
</gene>
<dbReference type="Gene3D" id="3.30.310.280">
    <property type="match status" value="1"/>
</dbReference>
<dbReference type="Pfam" id="PF13523">
    <property type="entry name" value="Acetyltransf_8"/>
    <property type="match status" value="1"/>
</dbReference>
<keyword evidence="5" id="KW-0808">Transferase</keyword>
<dbReference type="Gene3D" id="6.10.250.3370">
    <property type="match status" value="1"/>
</dbReference>
<evidence type="ECO:0000259" key="4">
    <source>
        <dbReference type="Pfam" id="PF06276"/>
    </source>
</evidence>
<dbReference type="EC" id="2.3.1.-" evidence="5"/>
<dbReference type="AlphaFoldDB" id="A0A9D1URY9"/>
<dbReference type="GO" id="GO:0016881">
    <property type="term" value="F:acid-amino acid ligase activity"/>
    <property type="evidence" value="ECO:0007669"/>
    <property type="project" value="UniProtKB-ARBA"/>
</dbReference>
<evidence type="ECO:0000313" key="5">
    <source>
        <dbReference type="EMBL" id="HIW96826.1"/>
    </source>
</evidence>
<evidence type="ECO:0000259" key="3">
    <source>
        <dbReference type="Pfam" id="PF04183"/>
    </source>
</evidence>
<dbReference type="Proteomes" id="UP000824189">
    <property type="component" value="Unassembled WGS sequence"/>
</dbReference>
<name>A0A9D1URY9_9CORY</name>
<evidence type="ECO:0000256" key="2">
    <source>
        <dbReference type="ARBA" id="ARBA00007832"/>
    </source>
</evidence>
<dbReference type="InterPro" id="IPR037455">
    <property type="entry name" value="LucA/IucC-like"/>
</dbReference>
<dbReference type="PANTHER" id="PTHR34384:SF6">
    <property type="entry name" value="STAPHYLOFERRIN B SYNTHASE"/>
    <property type="match status" value="1"/>
</dbReference>
<dbReference type="SUPFAM" id="SSF55729">
    <property type="entry name" value="Acyl-CoA N-acyltransferases (Nat)"/>
    <property type="match status" value="1"/>
</dbReference>
<dbReference type="InterPro" id="IPR016181">
    <property type="entry name" value="Acyl_CoA_acyltransferase"/>
</dbReference>
<dbReference type="GO" id="GO:0019290">
    <property type="term" value="P:siderophore biosynthetic process"/>
    <property type="evidence" value="ECO:0007669"/>
    <property type="project" value="InterPro"/>
</dbReference>
<feature type="domain" description="Aerobactin siderophore biosynthesis IucA/IucC N-terminal" evidence="3">
    <location>
        <begin position="353"/>
        <end position="606"/>
    </location>
</feature>
<organism evidence="5 6">
    <name type="scientific">Candidatus Corynebacterium gallistercoris</name>
    <dbReference type="NCBI Taxonomy" id="2838530"/>
    <lineage>
        <taxon>Bacteria</taxon>
        <taxon>Bacillati</taxon>
        <taxon>Actinomycetota</taxon>
        <taxon>Actinomycetes</taxon>
        <taxon>Mycobacteriales</taxon>
        <taxon>Corynebacteriaceae</taxon>
        <taxon>Corynebacterium</taxon>
    </lineage>
</organism>
<comment type="similarity">
    <text evidence="2">Belongs to the IucA/IucC family.</text>
</comment>
<dbReference type="Pfam" id="PF06276">
    <property type="entry name" value="FhuF"/>
    <property type="match status" value="1"/>
</dbReference>
<dbReference type="InterPro" id="IPR022770">
    <property type="entry name" value="IucA/IucC-like_C"/>
</dbReference>
<proteinExistence type="inferred from homology"/>
<dbReference type="PANTHER" id="PTHR34384">
    <property type="entry name" value="L-2,3-DIAMINOPROPANOATE--CITRATE LIGASE"/>
    <property type="match status" value="1"/>
</dbReference>
<dbReference type="GO" id="GO:0016746">
    <property type="term" value="F:acyltransferase activity"/>
    <property type="evidence" value="ECO:0007669"/>
    <property type="project" value="UniProtKB-KW"/>
</dbReference>